<dbReference type="GO" id="GO:0016887">
    <property type="term" value="F:ATP hydrolysis activity"/>
    <property type="evidence" value="ECO:0007669"/>
    <property type="project" value="InterPro"/>
</dbReference>
<dbReference type="EMBL" id="CP000155">
    <property type="protein sequence ID" value="ABC30071.1"/>
    <property type="molecule type" value="Genomic_DNA"/>
</dbReference>
<dbReference type="InterPro" id="IPR027417">
    <property type="entry name" value="P-loop_NTPase"/>
</dbReference>
<dbReference type="KEGG" id="hch:HCH_03316"/>
<dbReference type="InterPro" id="IPR003593">
    <property type="entry name" value="AAA+_ATPase"/>
</dbReference>
<dbReference type="AlphaFoldDB" id="Q2SH03"/>
<evidence type="ECO:0000313" key="2">
    <source>
        <dbReference type="EMBL" id="ABC30071.1"/>
    </source>
</evidence>
<dbReference type="RefSeq" id="WP_011397140.1">
    <property type="nucleotide sequence ID" value="NC_007645.1"/>
</dbReference>
<accession>Q2SH03</accession>
<dbReference type="InterPro" id="IPR011704">
    <property type="entry name" value="ATPase_dyneun-rel_AAA"/>
</dbReference>
<proteinExistence type="predicted"/>
<evidence type="ECO:0000259" key="1">
    <source>
        <dbReference type="SMART" id="SM00382"/>
    </source>
</evidence>
<gene>
    <name evidence="2" type="ordered locus">HCH_03316</name>
</gene>
<reference evidence="2 3" key="1">
    <citation type="journal article" date="2005" name="Nucleic Acids Res.">
        <title>Genomic blueprint of Hahella chejuensis, a marine microbe producing an algicidal agent.</title>
        <authorList>
            <person name="Jeong H."/>
            <person name="Yim J.H."/>
            <person name="Lee C."/>
            <person name="Choi S.-H."/>
            <person name="Park Y.K."/>
            <person name="Yoon S.H."/>
            <person name="Hur C.-G."/>
            <person name="Kang H.-Y."/>
            <person name="Kim D."/>
            <person name="Lee H.H."/>
            <person name="Park K.H."/>
            <person name="Park S.-H."/>
            <person name="Park H.-S."/>
            <person name="Lee H.K."/>
            <person name="Oh T.K."/>
            <person name="Kim J.F."/>
        </authorList>
    </citation>
    <scope>NUCLEOTIDE SEQUENCE [LARGE SCALE GENOMIC DNA]</scope>
    <source>
        <strain evidence="2 3">KCTC 2396</strain>
    </source>
</reference>
<evidence type="ECO:0000313" key="3">
    <source>
        <dbReference type="Proteomes" id="UP000000238"/>
    </source>
</evidence>
<dbReference type="eggNOG" id="COG0714">
    <property type="taxonomic scope" value="Bacteria"/>
</dbReference>
<dbReference type="SMART" id="SM00382">
    <property type="entry name" value="AAA"/>
    <property type="match status" value="1"/>
</dbReference>
<dbReference type="HOGENOM" id="CLU_065561_0_0_6"/>
<organism evidence="2 3">
    <name type="scientific">Hahella chejuensis (strain KCTC 2396)</name>
    <dbReference type="NCBI Taxonomy" id="349521"/>
    <lineage>
        <taxon>Bacteria</taxon>
        <taxon>Pseudomonadati</taxon>
        <taxon>Pseudomonadota</taxon>
        <taxon>Gammaproteobacteria</taxon>
        <taxon>Oceanospirillales</taxon>
        <taxon>Hahellaceae</taxon>
        <taxon>Hahella</taxon>
    </lineage>
</organism>
<keyword evidence="3" id="KW-1185">Reference proteome</keyword>
<dbReference type="Gene3D" id="3.40.50.300">
    <property type="entry name" value="P-loop containing nucleotide triphosphate hydrolases"/>
    <property type="match status" value="1"/>
</dbReference>
<dbReference type="Pfam" id="PF07728">
    <property type="entry name" value="AAA_5"/>
    <property type="match status" value="1"/>
</dbReference>
<dbReference type="InterPro" id="IPR050764">
    <property type="entry name" value="CbbQ/NirQ/NorQ/GpvN"/>
</dbReference>
<name>Q2SH03_HAHCH</name>
<dbReference type="STRING" id="349521.HCH_03316"/>
<dbReference type="Proteomes" id="UP000000238">
    <property type="component" value="Chromosome"/>
</dbReference>
<feature type="domain" description="AAA+ ATPase" evidence="1">
    <location>
        <begin position="74"/>
        <end position="229"/>
    </location>
</feature>
<dbReference type="SUPFAM" id="SSF52540">
    <property type="entry name" value="P-loop containing nucleoside triphosphate hydrolases"/>
    <property type="match status" value="1"/>
</dbReference>
<dbReference type="GO" id="GO:0005524">
    <property type="term" value="F:ATP binding"/>
    <property type="evidence" value="ECO:0007669"/>
    <property type="project" value="InterPro"/>
</dbReference>
<dbReference type="OrthoDB" id="9768555at2"/>
<dbReference type="PANTHER" id="PTHR42759:SF1">
    <property type="entry name" value="MAGNESIUM-CHELATASE SUBUNIT CHLD"/>
    <property type="match status" value="1"/>
</dbReference>
<sequence>MSDLALQRPPVEQRYAEELEQLAAKDRKSVKPPGWNLSPLAVIDFILGDKRQNISPKFVGRRRFVERCVATLATNRGLMLIGPPGSAKSYLSELLAAAISGDSGLTIQGSAGTTEDQIKYTWNYALLLEKGPGPESLVPAPVYQGMQQGKLVRFEEITRCPLEIQDTLLSILSDRVLHIPELEQGASAVYARQGFNLIATANTLDKGVNEMSAALKRRLNFETVQPIASIEEEVALVARETDALLQHAGIPMTLPVDKAEVLVTVFHELRNAKVIGGGALEPLNSVMSTAESVSVAFAACVQGYYYNQGALTAEHLVSALGSTAAKDSSEDLKKIRHYLHHVAGKRKGAAWTEFANAKQALSDY</sequence>
<protein>
    <submittedName>
        <fullName evidence="2">MoxR-like ATPase</fullName>
    </submittedName>
</protein>
<dbReference type="PANTHER" id="PTHR42759">
    <property type="entry name" value="MOXR FAMILY PROTEIN"/>
    <property type="match status" value="1"/>
</dbReference>